<evidence type="ECO:0000313" key="1">
    <source>
        <dbReference type="EMBL" id="KAH1055201.1"/>
    </source>
</evidence>
<comment type="caution">
    <text evidence="1">The sequence shown here is derived from an EMBL/GenBank/DDBJ whole genome shotgun (WGS) entry which is preliminary data.</text>
</comment>
<evidence type="ECO:0000313" key="2">
    <source>
        <dbReference type="Proteomes" id="UP000828251"/>
    </source>
</evidence>
<protein>
    <submittedName>
        <fullName evidence="1">Uncharacterized protein</fullName>
    </submittedName>
</protein>
<proteinExistence type="predicted"/>
<accession>A0A9D3UPN8</accession>
<gene>
    <name evidence="1" type="ORF">J1N35_033266</name>
</gene>
<name>A0A9D3UPN8_9ROSI</name>
<keyword evidence="2" id="KW-1185">Reference proteome</keyword>
<dbReference type="Proteomes" id="UP000828251">
    <property type="component" value="Unassembled WGS sequence"/>
</dbReference>
<sequence>MTTEDVPEDFAIWAFMLDTNHQFLKHNLFNKPPVKLSSLYKMAYRFTESDEIQRVNTLFNETLNES</sequence>
<dbReference type="EMBL" id="JAIQCV010000010">
    <property type="protein sequence ID" value="KAH1055201.1"/>
    <property type="molecule type" value="Genomic_DNA"/>
</dbReference>
<dbReference type="AlphaFoldDB" id="A0A9D3UPN8"/>
<reference evidence="1 2" key="1">
    <citation type="journal article" date="2021" name="Plant Biotechnol. J.">
        <title>Multi-omics assisted identification of the key and species-specific regulatory components of drought-tolerant mechanisms in Gossypium stocksii.</title>
        <authorList>
            <person name="Yu D."/>
            <person name="Ke L."/>
            <person name="Zhang D."/>
            <person name="Wu Y."/>
            <person name="Sun Y."/>
            <person name="Mei J."/>
            <person name="Sun J."/>
            <person name="Sun Y."/>
        </authorList>
    </citation>
    <scope>NUCLEOTIDE SEQUENCE [LARGE SCALE GENOMIC DNA]</scope>
    <source>
        <strain evidence="2">cv. E1</strain>
        <tissue evidence="1">Leaf</tissue>
    </source>
</reference>
<organism evidence="1 2">
    <name type="scientific">Gossypium stocksii</name>
    <dbReference type="NCBI Taxonomy" id="47602"/>
    <lineage>
        <taxon>Eukaryota</taxon>
        <taxon>Viridiplantae</taxon>
        <taxon>Streptophyta</taxon>
        <taxon>Embryophyta</taxon>
        <taxon>Tracheophyta</taxon>
        <taxon>Spermatophyta</taxon>
        <taxon>Magnoliopsida</taxon>
        <taxon>eudicotyledons</taxon>
        <taxon>Gunneridae</taxon>
        <taxon>Pentapetalae</taxon>
        <taxon>rosids</taxon>
        <taxon>malvids</taxon>
        <taxon>Malvales</taxon>
        <taxon>Malvaceae</taxon>
        <taxon>Malvoideae</taxon>
        <taxon>Gossypium</taxon>
    </lineage>
</organism>